<dbReference type="STRING" id="1458425.SRAA_1658"/>
<dbReference type="InterPro" id="IPR024403">
    <property type="entry name" value="DHOase_cat"/>
</dbReference>
<dbReference type="RefSeq" id="WP_045532053.1">
    <property type="nucleotide sequence ID" value="NZ_AP014568.1"/>
</dbReference>
<dbReference type="KEGG" id="cbaa:SRAA_1658"/>
<dbReference type="PANTHER" id="PTHR43668:SF2">
    <property type="entry name" value="ALLANTOINASE"/>
    <property type="match status" value="1"/>
</dbReference>
<protein>
    <submittedName>
        <fullName evidence="4">Dihydroorotase and related cyclic amidohydrolase</fullName>
    </submittedName>
</protein>
<keyword evidence="5" id="KW-1185">Reference proteome</keyword>
<dbReference type="GO" id="GO:0004151">
    <property type="term" value="F:dihydroorotase activity"/>
    <property type="evidence" value="ECO:0007669"/>
    <property type="project" value="InterPro"/>
</dbReference>
<dbReference type="PANTHER" id="PTHR43668">
    <property type="entry name" value="ALLANTOINASE"/>
    <property type="match status" value="1"/>
</dbReference>
<evidence type="ECO:0000313" key="4">
    <source>
        <dbReference type="EMBL" id="BAO81512.1"/>
    </source>
</evidence>
<dbReference type="HOGENOM" id="CLU_015572_1_0_4"/>
<dbReference type="SUPFAM" id="SSF51556">
    <property type="entry name" value="Metallo-dependent hydrolases"/>
    <property type="match status" value="1"/>
</dbReference>
<dbReference type="Pfam" id="PF01979">
    <property type="entry name" value="Amidohydro_1"/>
    <property type="match status" value="1"/>
</dbReference>
<dbReference type="GO" id="GO:0005737">
    <property type="term" value="C:cytoplasm"/>
    <property type="evidence" value="ECO:0007669"/>
    <property type="project" value="TreeGrafter"/>
</dbReference>
<dbReference type="GO" id="GO:0046872">
    <property type="term" value="F:metal ion binding"/>
    <property type="evidence" value="ECO:0007669"/>
    <property type="project" value="InterPro"/>
</dbReference>
<name>A0A060NJ63_9BURK</name>
<dbReference type="SUPFAM" id="SSF51338">
    <property type="entry name" value="Composite domain of metallo-dependent hydrolases"/>
    <property type="match status" value="1"/>
</dbReference>
<dbReference type="EMBL" id="AP014568">
    <property type="protein sequence ID" value="BAO81512.1"/>
    <property type="molecule type" value="Genomic_DNA"/>
</dbReference>
<dbReference type="InterPro" id="IPR050138">
    <property type="entry name" value="DHOase/Allantoinase_Hydrolase"/>
</dbReference>
<evidence type="ECO:0000259" key="3">
    <source>
        <dbReference type="Pfam" id="PF12890"/>
    </source>
</evidence>
<dbReference type="NCBIfam" id="TIGR00857">
    <property type="entry name" value="pyrC_multi"/>
    <property type="match status" value="1"/>
</dbReference>
<dbReference type="Proteomes" id="UP000067461">
    <property type="component" value="Chromosome"/>
</dbReference>
<evidence type="ECO:0000259" key="2">
    <source>
        <dbReference type="Pfam" id="PF01979"/>
    </source>
</evidence>
<dbReference type="Pfam" id="PF12890">
    <property type="entry name" value="DHOase"/>
    <property type="match status" value="1"/>
</dbReference>
<dbReference type="InterPro" id="IPR011059">
    <property type="entry name" value="Metal-dep_hydrolase_composite"/>
</dbReference>
<gene>
    <name evidence="4" type="ORF">SRAA_1658</name>
</gene>
<evidence type="ECO:0000256" key="1">
    <source>
        <dbReference type="ARBA" id="ARBA00022975"/>
    </source>
</evidence>
<dbReference type="InterPro" id="IPR006680">
    <property type="entry name" value="Amidohydro-rel"/>
</dbReference>
<dbReference type="Gene3D" id="2.30.40.10">
    <property type="entry name" value="Urease, subunit C, domain 1"/>
    <property type="match status" value="1"/>
</dbReference>
<proteinExistence type="predicted"/>
<dbReference type="InterPro" id="IPR032466">
    <property type="entry name" value="Metal_Hydrolase"/>
</dbReference>
<dbReference type="GO" id="GO:0006221">
    <property type="term" value="P:pyrimidine nucleotide biosynthetic process"/>
    <property type="evidence" value="ECO:0007669"/>
    <property type="project" value="UniProtKB-KW"/>
</dbReference>
<feature type="domain" description="Amidohydrolase-related" evidence="2">
    <location>
        <begin position="238"/>
        <end position="436"/>
    </location>
</feature>
<dbReference type="AlphaFoldDB" id="A0A060NJ63"/>
<organism evidence="4 5">
    <name type="scientific">Serpentinimonas raichei</name>
    <dbReference type="NCBI Taxonomy" id="1458425"/>
    <lineage>
        <taxon>Bacteria</taxon>
        <taxon>Pseudomonadati</taxon>
        <taxon>Pseudomonadota</taxon>
        <taxon>Betaproteobacteria</taxon>
        <taxon>Burkholderiales</taxon>
        <taxon>Comamonadaceae</taxon>
        <taxon>Serpentinimonas</taxon>
    </lineage>
</organism>
<feature type="domain" description="Dihydroorotase catalytic" evidence="3">
    <location>
        <begin position="53"/>
        <end position="222"/>
    </location>
</feature>
<reference evidence="4 5" key="1">
    <citation type="journal article" date="2014" name="Nat. Commun.">
        <title>Physiological and genomic features of highly alkaliphilic hydrogen-utilizing Betaproteobacteria from a continental serpentinizing site.</title>
        <authorList>
            <person name="Suzuki S."/>
            <person name="Kuenen J.G."/>
            <person name="Schipper K."/>
            <person name="van der Velde S."/>
            <person name="Ishii S."/>
            <person name="Wu A."/>
            <person name="Sorokin D.Y."/>
            <person name="Tenney A."/>
            <person name="Meng X.Y."/>
            <person name="Morrill P.L."/>
            <person name="Kamagata Y."/>
            <person name="Muyzer G."/>
            <person name="Nealson K.H."/>
        </authorList>
    </citation>
    <scope>NUCLEOTIDE SEQUENCE [LARGE SCALE GENOMIC DNA]</scope>
    <source>
        <strain evidence="4 5">A1</strain>
    </source>
</reference>
<dbReference type="Gene3D" id="3.20.20.140">
    <property type="entry name" value="Metal-dependent hydrolases"/>
    <property type="match status" value="1"/>
</dbReference>
<accession>A0A060NJ63</accession>
<dbReference type="GO" id="GO:0006145">
    <property type="term" value="P:purine nucleobase catabolic process"/>
    <property type="evidence" value="ECO:0007669"/>
    <property type="project" value="TreeGrafter"/>
</dbReference>
<sequence>MKILIQGGRLIDPASQTDRVADVAIAAGRIIGIGPVRPDFAPERVLDARGCWVVPGLVDLCLRLREPGQEHAGMLETELGAALAGGVTSLVCPPDTDPVLDEPGLVDMLKARAQKLRQARVFPLGALTRGLKGEALTEMVQLSQAGCVGFGQAEVPIVNTQVLQRALQYAATFGYSVWLRPQDFWLGQGVVASGPLATRMGLSGIPVAAEVLAVHTALELLRGVQASASSSGPGVRLHLCRLSSAAAVALVRQAKADGLPLTCDVSAHNLHLCDADIGHYDTRARLQPPLRQPSDRAALRAALADGSIDALVSDHNPVAADAKVQPFAEAEPGATAVELLLGLALQWAAEEKVPLLRTLEVLTAGPARVLGASLGTLQASLGRVSEGGVADLCLIDPQRAWTVAGAGLRSQGRITPFEGRELPASVRATLVGGQVVFEAAALPGQA</sequence>
<dbReference type="NCBIfam" id="NF005791">
    <property type="entry name" value="PRK07627.1"/>
    <property type="match status" value="1"/>
</dbReference>
<dbReference type="CDD" id="cd01317">
    <property type="entry name" value="DHOase_IIa"/>
    <property type="match status" value="1"/>
</dbReference>
<keyword evidence="4" id="KW-0378">Hydrolase</keyword>
<keyword evidence="1" id="KW-0665">Pyrimidine biosynthesis</keyword>
<dbReference type="InterPro" id="IPR004722">
    <property type="entry name" value="DHOase"/>
</dbReference>
<evidence type="ECO:0000313" key="5">
    <source>
        <dbReference type="Proteomes" id="UP000067461"/>
    </source>
</evidence>
<dbReference type="OrthoDB" id="9803027at2"/>
<dbReference type="GO" id="GO:0004038">
    <property type="term" value="F:allantoinase activity"/>
    <property type="evidence" value="ECO:0007669"/>
    <property type="project" value="TreeGrafter"/>
</dbReference>